<evidence type="ECO:0000256" key="1">
    <source>
        <dbReference type="ARBA" id="ARBA00001974"/>
    </source>
</evidence>
<dbReference type="SUPFAM" id="SSF55424">
    <property type="entry name" value="FAD/NAD-linked reductases, dimerisation (C-terminal) domain"/>
    <property type="match status" value="1"/>
</dbReference>
<dbReference type="InterPro" id="IPR016156">
    <property type="entry name" value="FAD/NAD-linked_Rdtase_dimer_sf"/>
</dbReference>
<feature type="domain" description="Pyridine nucleotide-disulphide oxidoreductase dimerisation" evidence="5">
    <location>
        <begin position="349"/>
        <end position="456"/>
    </location>
</feature>
<keyword evidence="4" id="KW-0274">FAD</keyword>
<evidence type="ECO:0000256" key="2">
    <source>
        <dbReference type="ARBA" id="ARBA00007532"/>
    </source>
</evidence>
<evidence type="ECO:0000313" key="7">
    <source>
        <dbReference type="EMBL" id="UWX63457.1"/>
    </source>
</evidence>
<evidence type="ECO:0000259" key="6">
    <source>
        <dbReference type="Pfam" id="PF07992"/>
    </source>
</evidence>
<dbReference type="PRINTS" id="PR00411">
    <property type="entry name" value="PNDRDTASEI"/>
</dbReference>
<reference evidence="7" key="1">
    <citation type="submission" date="2022-09" db="EMBL/GenBank/DDBJ databases">
        <title>genome sequence of Deinococcus rubellus.</title>
        <authorList>
            <person name="Srinivasan S."/>
        </authorList>
    </citation>
    <scope>NUCLEOTIDE SEQUENCE</scope>
    <source>
        <strain evidence="7">Ant6</strain>
    </source>
</reference>
<comment type="similarity">
    <text evidence="2">Belongs to the class-I pyridine nucleotide-disulfide oxidoreductase family.</text>
</comment>
<evidence type="ECO:0000259" key="5">
    <source>
        <dbReference type="Pfam" id="PF02852"/>
    </source>
</evidence>
<dbReference type="EMBL" id="CP104213">
    <property type="protein sequence ID" value="UWX63457.1"/>
    <property type="molecule type" value="Genomic_DNA"/>
</dbReference>
<dbReference type="Pfam" id="PF07992">
    <property type="entry name" value="Pyr_redox_2"/>
    <property type="match status" value="1"/>
</dbReference>
<dbReference type="PANTHER" id="PTHR43014:SF2">
    <property type="entry name" value="MERCURIC REDUCTASE"/>
    <property type="match status" value="1"/>
</dbReference>
<dbReference type="Proteomes" id="UP001060261">
    <property type="component" value="Chromosome"/>
</dbReference>
<sequence length="469" mass="49599">MTPPPTTSFPSALVIGAGQAGGPLAGALAKAGWQVTLIEREYVGGTCVNEGCTPTKAMIASGQAAHMARSSQALGVSAGQVNVDLGQIVDRVQGIVRDFRQGSEAGIKKAGVNLIYGQARFSGVREVEITADGGKQTLSADYVFINAGARPRWPELPGLDDVGAMTSKDILLLRELPTHLLILGGGYISLEFAQLYARLGSRVTVIEQAGRLIEREDPDVMAALQEVLEGEGVSFVLGAEALGIEKVGSEIKLRAKQHGQEQTLSGSHLLVATGRVPNTDHLNVGATGAALDQYGFIVVDDHLLAAEQVYALGDIKGGPAFTHISYDDYRIVRDALLHGQQRKVNERLVPYTLFTDPQLGRVGLDRQQAQKLGRSTRVYTLPMSSVARAIETDATAGLMRAVVDDASDQLLGATVLGMEGGEVMSALQLAMMGQLTATTLRNAVLAHPTLSESINNLFVSGPEVLTGRA</sequence>
<keyword evidence="8" id="KW-1185">Reference proteome</keyword>
<accession>A0ABY5YGD1</accession>
<evidence type="ECO:0000256" key="3">
    <source>
        <dbReference type="ARBA" id="ARBA00022630"/>
    </source>
</evidence>
<dbReference type="RefSeq" id="WP_260559745.1">
    <property type="nucleotide sequence ID" value="NZ_BAABEC010000172.1"/>
</dbReference>
<dbReference type="PRINTS" id="PR00368">
    <property type="entry name" value="FADPNR"/>
</dbReference>
<name>A0ABY5YGD1_9DEIO</name>
<dbReference type="InterPro" id="IPR036188">
    <property type="entry name" value="FAD/NAD-bd_sf"/>
</dbReference>
<proteinExistence type="inferred from homology"/>
<dbReference type="Gene3D" id="3.30.390.30">
    <property type="match status" value="1"/>
</dbReference>
<dbReference type="InterPro" id="IPR023753">
    <property type="entry name" value="FAD/NAD-binding_dom"/>
</dbReference>
<feature type="domain" description="FAD/NAD(P)-binding" evidence="6">
    <location>
        <begin position="13"/>
        <end position="325"/>
    </location>
</feature>
<dbReference type="Gene3D" id="3.50.50.60">
    <property type="entry name" value="FAD/NAD(P)-binding domain"/>
    <property type="match status" value="2"/>
</dbReference>
<protein>
    <submittedName>
        <fullName evidence="7">Mercuric reductase</fullName>
    </submittedName>
</protein>
<dbReference type="InterPro" id="IPR004099">
    <property type="entry name" value="Pyr_nucl-diS_OxRdtase_dimer"/>
</dbReference>
<dbReference type="PIRSF" id="PIRSF000350">
    <property type="entry name" value="Mercury_reductase_MerA"/>
    <property type="match status" value="1"/>
</dbReference>
<organism evidence="7 8">
    <name type="scientific">Deinococcus rubellus</name>
    <dbReference type="NCBI Taxonomy" id="1889240"/>
    <lineage>
        <taxon>Bacteria</taxon>
        <taxon>Thermotogati</taxon>
        <taxon>Deinococcota</taxon>
        <taxon>Deinococci</taxon>
        <taxon>Deinococcales</taxon>
        <taxon>Deinococcaceae</taxon>
        <taxon>Deinococcus</taxon>
    </lineage>
</organism>
<comment type="cofactor">
    <cofactor evidence="1">
        <name>FAD</name>
        <dbReference type="ChEBI" id="CHEBI:57692"/>
    </cofactor>
</comment>
<keyword evidence="3" id="KW-0285">Flavoprotein</keyword>
<evidence type="ECO:0000256" key="4">
    <source>
        <dbReference type="ARBA" id="ARBA00022827"/>
    </source>
</evidence>
<evidence type="ECO:0000313" key="8">
    <source>
        <dbReference type="Proteomes" id="UP001060261"/>
    </source>
</evidence>
<dbReference type="InterPro" id="IPR001100">
    <property type="entry name" value="Pyr_nuc-diS_OxRdtase"/>
</dbReference>
<dbReference type="SUPFAM" id="SSF51905">
    <property type="entry name" value="FAD/NAD(P)-binding domain"/>
    <property type="match status" value="1"/>
</dbReference>
<gene>
    <name evidence="7" type="ORF">N0D28_11985</name>
</gene>
<dbReference type="PANTHER" id="PTHR43014">
    <property type="entry name" value="MERCURIC REDUCTASE"/>
    <property type="match status" value="1"/>
</dbReference>
<dbReference type="Pfam" id="PF02852">
    <property type="entry name" value="Pyr_redox_dim"/>
    <property type="match status" value="1"/>
</dbReference>